<evidence type="ECO:0000313" key="2">
    <source>
        <dbReference type="Proteomes" id="UP001258017"/>
    </source>
</evidence>
<proteinExistence type="predicted"/>
<name>A0AAD9RWQ4_9HYME</name>
<reference evidence="1" key="2">
    <citation type="journal article" date="2023" name="Commun. Biol.">
        <title>Intrasexual cuticular hydrocarbon dimorphism in a wasp sheds light on hydrocarbon biosynthesis genes in Hymenoptera.</title>
        <authorList>
            <person name="Moris V.C."/>
            <person name="Podsiadlowski L."/>
            <person name="Martin S."/>
            <person name="Oeyen J.P."/>
            <person name="Donath A."/>
            <person name="Petersen M."/>
            <person name="Wilbrandt J."/>
            <person name="Misof B."/>
            <person name="Liedtke D."/>
            <person name="Thamm M."/>
            <person name="Scheiner R."/>
            <person name="Schmitt T."/>
            <person name="Niehuis O."/>
        </authorList>
    </citation>
    <scope>NUCLEOTIDE SEQUENCE</scope>
    <source>
        <strain evidence="1">GBR_01_08_01A</strain>
    </source>
</reference>
<keyword evidence="2" id="KW-1185">Reference proteome</keyword>
<evidence type="ECO:0000313" key="1">
    <source>
        <dbReference type="EMBL" id="KAK2587276.1"/>
    </source>
</evidence>
<gene>
    <name evidence="1" type="ORF">KPH14_003006</name>
</gene>
<organism evidence="1 2">
    <name type="scientific">Odynerus spinipes</name>
    <dbReference type="NCBI Taxonomy" id="1348599"/>
    <lineage>
        <taxon>Eukaryota</taxon>
        <taxon>Metazoa</taxon>
        <taxon>Ecdysozoa</taxon>
        <taxon>Arthropoda</taxon>
        <taxon>Hexapoda</taxon>
        <taxon>Insecta</taxon>
        <taxon>Pterygota</taxon>
        <taxon>Neoptera</taxon>
        <taxon>Endopterygota</taxon>
        <taxon>Hymenoptera</taxon>
        <taxon>Apocrita</taxon>
        <taxon>Aculeata</taxon>
        <taxon>Vespoidea</taxon>
        <taxon>Vespidae</taxon>
        <taxon>Eumeninae</taxon>
        <taxon>Odynerus</taxon>
    </lineage>
</organism>
<accession>A0AAD9RWQ4</accession>
<protein>
    <submittedName>
        <fullName evidence="1">Uncharacterized protein</fullName>
    </submittedName>
</protein>
<dbReference type="EMBL" id="JAIFRP010000007">
    <property type="protein sequence ID" value="KAK2587276.1"/>
    <property type="molecule type" value="Genomic_DNA"/>
</dbReference>
<comment type="caution">
    <text evidence="1">The sequence shown here is derived from an EMBL/GenBank/DDBJ whole genome shotgun (WGS) entry which is preliminary data.</text>
</comment>
<sequence>MKGGVNGCSGTSVLLSTMRDDKFVAAKVPRWHSECNWAGMTLYFEKEVTRSRLRTQSSSSAKNKDNDFQCPFFAYVKEINVHLGTGTVLLDIGTYGPRNDADGEKEPVTILALVHEHTRKGQSFFVNLLGQPGLSIGVHCILHSSMNA</sequence>
<dbReference type="AlphaFoldDB" id="A0AAD9RWQ4"/>
<reference evidence="1" key="1">
    <citation type="submission" date="2021-08" db="EMBL/GenBank/DDBJ databases">
        <authorList>
            <person name="Misof B."/>
            <person name="Oliver O."/>
            <person name="Podsiadlowski L."/>
            <person name="Donath A."/>
            <person name="Peters R."/>
            <person name="Mayer C."/>
            <person name="Rust J."/>
            <person name="Gunkel S."/>
            <person name="Lesny P."/>
            <person name="Martin S."/>
            <person name="Oeyen J.P."/>
            <person name="Petersen M."/>
            <person name="Panagiotis P."/>
            <person name="Wilbrandt J."/>
            <person name="Tanja T."/>
        </authorList>
    </citation>
    <scope>NUCLEOTIDE SEQUENCE</scope>
    <source>
        <strain evidence="1">GBR_01_08_01A</strain>
        <tissue evidence="1">Thorax + abdomen</tissue>
    </source>
</reference>
<dbReference type="Proteomes" id="UP001258017">
    <property type="component" value="Unassembled WGS sequence"/>
</dbReference>